<feature type="region of interest" description="Disordered" evidence="1">
    <location>
        <begin position="108"/>
        <end position="153"/>
    </location>
</feature>
<evidence type="ECO:0000256" key="1">
    <source>
        <dbReference type="SAM" id="MobiDB-lite"/>
    </source>
</evidence>
<comment type="caution">
    <text evidence="2">The sequence shown here is derived from an EMBL/GenBank/DDBJ whole genome shotgun (WGS) entry which is preliminary data.</text>
</comment>
<name>A0A1Y2GGS0_9FUNG</name>
<dbReference type="GeneID" id="33570947"/>
<accession>A0A1Y2GGS0</accession>
<dbReference type="AlphaFoldDB" id="A0A1Y2GGS0"/>
<dbReference type="OrthoDB" id="2418247at2759"/>
<dbReference type="RefSeq" id="XP_021877841.1">
    <property type="nucleotide sequence ID" value="XM_022029104.1"/>
</dbReference>
<dbReference type="EMBL" id="MCFF01000043">
    <property type="protein sequence ID" value="ORZ07045.1"/>
    <property type="molecule type" value="Genomic_DNA"/>
</dbReference>
<evidence type="ECO:0000313" key="3">
    <source>
        <dbReference type="Proteomes" id="UP000193648"/>
    </source>
</evidence>
<sequence>MSSPYLTTAHQNTFSLEDQEYQDNKRNTSLDESRTWGFTTQNKLEALIPTALDGRSNRISWPLHAPSNEEIFQTSCTNQRTSPSSTFHNLSFPSRPVTASNTYHNQWSSENKAYRPRPKSSSSAQNNNTDASRPCQHMGQKRRSLETLNSQSDEDSNAAFERICSLLEHLITDAATAVDRSTSAHEGSLNEENGVNTMPEIIPFTFAESETLNDTGNDDEPENTPSYDYLDPAANIDDKRWSQRVFLTGARTSLNRNSGKRRSLFLELQDSIYANEPETRRDFRNNEDELTTDVAQDEVTTLNDGTFFSKKAMQMSDASETPALLSADMAGSMVAVTDLKDHLQQTSSIRRLGRRLSYPLLRSEIVEMERNRKMAQVFQQMDVELDRTAETIECLTKDLVSIACYQNWMHTKQERAVRHQVLQDDQAEEMDSAISAAVGGRNLFLSGYKKQEPADSIDSTDWLDDDTMPWDDEDSLSQFTSITHDGKPLSDESTISERSSTVSISDTFVDSESGLASPRWSRIFATALSDTSESTQMIEADTVQRSNDPSLVYDNMSLIKGQKDLQDFEPSQLSLAPCTHYFLQDNSEDIQITSTLHTPTGLSSLSKRKIRRSIMPAAWPEIESFTEDLTAMSSITSETEDILDGEGDDSSRNNMMITNSIISTYIHSSQLVFWTVMFILGVMIGSPSLTEASGEQAKQAIERAFAWTTHHERRSLNLRIIATSGDALFGKTYFVTLSESRPNQKANNSTTPSARRLHKLNRLRRRRRWTLEPARTASLLYSGSSTIDKPRCSGYDEDT</sequence>
<dbReference type="InParanoid" id="A0A1Y2GGS0"/>
<dbReference type="Proteomes" id="UP000193648">
    <property type="component" value="Unassembled WGS sequence"/>
</dbReference>
<keyword evidence="3" id="KW-1185">Reference proteome</keyword>
<feature type="region of interest" description="Disordered" evidence="1">
    <location>
        <begin position="74"/>
        <end position="93"/>
    </location>
</feature>
<protein>
    <submittedName>
        <fullName evidence="2">Uncharacterized protein</fullName>
    </submittedName>
</protein>
<proteinExistence type="predicted"/>
<organism evidence="2 3">
    <name type="scientific">Lobosporangium transversale</name>
    <dbReference type="NCBI Taxonomy" id="64571"/>
    <lineage>
        <taxon>Eukaryota</taxon>
        <taxon>Fungi</taxon>
        <taxon>Fungi incertae sedis</taxon>
        <taxon>Mucoromycota</taxon>
        <taxon>Mortierellomycotina</taxon>
        <taxon>Mortierellomycetes</taxon>
        <taxon>Mortierellales</taxon>
        <taxon>Mortierellaceae</taxon>
        <taxon>Lobosporangium</taxon>
    </lineage>
</organism>
<reference evidence="2 3" key="1">
    <citation type="submission" date="2016-07" db="EMBL/GenBank/DDBJ databases">
        <title>Pervasive Adenine N6-methylation of Active Genes in Fungi.</title>
        <authorList>
            <consortium name="DOE Joint Genome Institute"/>
            <person name="Mondo S.J."/>
            <person name="Dannebaum R.O."/>
            <person name="Kuo R.C."/>
            <person name="Labutti K."/>
            <person name="Haridas S."/>
            <person name="Kuo A."/>
            <person name="Salamov A."/>
            <person name="Ahrendt S.R."/>
            <person name="Lipzen A."/>
            <person name="Sullivan W."/>
            <person name="Andreopoulos W.B."/>
            <person name="Clum A."/>
            <person name="Lindquist E."/>
            <person name="Daum C."/>
            <person name="Ramamoorthy G.K."/>
            <person name="Gryganskyi A."/>
            <person name="Culley D."/>
            <person name="Magnuson J.K."/>
            <person name="James T.Y."/>
            <person name="O'Malley M.A."/>
            <person name="Stajich J.E."/>
            <person name="Spatafora J.W."/>
            <person name="Visel A."/>
            <person name="Grigoriev I.V."/>
        </authorList>
    </citation>
    <scope>NUCLEOTIDE SEQUENCE [LARGE SCALE GENOMIC DNA]</scope>
    <source>
        <strain evidence="2 3">NRRL 3116</strain>
    </source>
</reference>
<gene>
    <name evidence="2" type="ORF">BCR41DRAFT_399899</name>
</gene>
<feature type="compositionally biased region" description="Polar residues" evidence="1">
    <location>
        <begin position="119"/>
        <end position="131"/>
    </location>
</feature>
<evidence type="ECO:0000313" key="2">
    <source>
        <dbReference type="EMBL" id="ORZ07045.1"/>
    </source>
</evidence>